<gene>
    <name evidence="1" type="ORF">HZA66_16130</name>
</gene>
<dbReference type="EMBL" id="JACRJB010000048">
    <property type="protein sequence ID" value="MBI5130969.1"/>
    <property type="molecule type" value="Genomic_DNA"/>
</dbReference>
<evidence type="ECO:0000313" key="1">
    <source>
        <dbReference type="EMBL" id="MBI5130969.1"/>
    </source>
</evidence>
<dbReference type="Proteomes" id="UP000782519">
    <property type="component" value="Unassembled WGS sequence"/>
</dbReference>
<name>A0A933VVH8_RHOPL</name>
<evidence type="ECO:0000313" key="2">
    <source>
        <dbReference type="Proteomes" id="UP000782519"/>
    </source>
</evidence>
<accession>A0A933VVH8</accession>
<organism evidence="1 2">
    <name type="scientific">Rhodopseudomonas palustris</name>
    <dbReference type="NCBI Taxonomy" id="1076"/>
    <lineage>
        <taxon>Bacteria</taxon>
        <taxon>Pseudomonadati</taxon>
        <taxon>Pseudomonadota</taxon>
        <taxon>Alphaproteobacteria</taxon>
        <taxon>Hyphomicrobiales</taxon>
        <taxon>Nitrobacteraceae</taxon>
        <taxon>Rhodopseudomonas</taxon>
    </lineage>
</organism>
<reference evidence="1" key="1">
    <citation type="submission" date="2020-07" db="EMBL/GenBank/DDBJ databases">
        <title>Huge and variable diversity of episymbiotic CPR bacteria and DPANN archaea in groundwater ecosystems.</title>
        <authorList>
            <person name="He C.Y."/>
            <person name="Keren R."/>
            <person name="Whittaker M."/>
            <person name="Farag I.F."/>
            <person name="Doudna J."/>
            <person name="Cate J.H.D."/>
            <person name="Banfield J.F."/>
        </authorList>
    </citation>
    <scope>NUCLEOTIDE SEQUENCE</scope>
    <source>
        <strain evidence="1">NC_groundwater_1818_Pr3_B-0.1um_66_35</strain>
    </source>
</reference>
<protein>
    <submittedName>
        <fullName evidence="1">Uncharacterized protein</fullName>
    </submittedName>
</protein>
<dbReference type="AlphaFoldDB" id="A0A933VVH8"/>
<sequence>MLLTPVTAQTPLHRMRDFLRRAANDHQQEICEMRHLHRVTPVRDAFALIRSDRRLRLVQVVSSETRSGEYWNDLQN</sequence>
<comment type="caution">
    <text evidence="1">The sequence shown here is derived from an EMBL/GenBank/DDBJ whole genome shotgun (WGS) entry which is preliminary data.</text>
</comment>
<proteinExistence type="predicted"/>